<evidence type="ECO:0000313" key="2">
    <source>
        <dbReference type="Proteomes" id="UP001226867"/>
    </source>
</evidence>
<sequence length="33" mass="3369">MHSQNSPTATLGQRVVMVIGPIAGLRPGIGPRG</sequence>
<organism evidence="1 2">
    <name type="scientific">Variovorax ginsengisoli</name>
    <dbReference type="NCBI Taxonomy" id="363844"/>
    <lineage>
        <taxon>Bacteria</taxon>
        <taxon>Pseudomonadati</taxon>
        <taxon>Pseudomonadota</taxon>
        <taxon>Betaproteobacteria</taxon>
        <taxon>Burkholderiales</taxon>
        <taxon>Comamonadaceae</taxon>
        <taxon>Variovorax</taxon>
    </lineage>
</organism>
<proteinExistence type="predicted"/>
<reference evidence="1 2" key="1">
    <citation type="submission" date="2023-07" db="EMBL/GenBank/DDBJ databases">
        <title>Sorghum-associated microbial communities from plants grown in Nebraska, USA.</title>
        <authorList>
            <person name="Schachtman D."/>
        </authorList>
    </citation>
    <scope>NUCLEOTIDE SEQUENCE [LARGE SCALE GENOMIC DNA]</scope>
    <source>
        <strain evidence="1 2">DS1607</strain>
    </source>
</reference>
<accession>A0ABT9SFG2</accession>
<name>A0ABT9SFG2_9BURK</name>
<dbReference type="EMBL" id="JAUSRO010000019">
    <property type="protein sequence ID" value="MDP9902521.1"/>
    <property type="molecule type" value="Genomic_DNA"/>
</dbReference>
<keyword evidence="2" id="KW-1185">Reference proteome</keyword>
<comment type="caution">
    <text evidence="1">The sequence shown here is derived from an EMBL/GenBank/DDBJ whole genome shotgun (WGS) entry which is preliminary data.</text>
</comment>
<dbReference type="Proteomes" id="UP001226867">
    <property type="component" value="Unassembled WGS sequence"/>
</dbReference>
<protein>
    <submittedName>
        <fullName evidence="1">Uncharacterized protein</fullName>
    </submittedName>
</protein>
<evidence type="ECO:0000313" key="1">
    <source>
        <dbReference type="EMBL" id="MDP9902521.1"/>
    </source>
</evidence>
<gene>
    <name evidence="1" type="ORF">J2W36_004798</name>
</gene>